<organism evidence="2 3">
    <name type="scientific">Aliigemmobacter aestuarii</name>
    <dbReference type="NCBI Taxonomy" id="1445661"/>
    <lineage>
        <taxon>Bacteria</taxon>
        <taxon>Pseudomonadati</taxon>
        <taxon>Pseudomonadota</taxon>
        <taxon>Alphaproteobacteria</taxon>
        <taxon>Rhodobacterales</taxon>
        <taxon>Paracoccaceae</taxon>
        <taxon>Aliigemmobacter</taxon>
    </lineage>
</organism>
<keyword evidence="1" id="KW-1133">Transmembrane helix</keyword>
<reference evidence="2 3" key="1">
    <citation type="submission" date="2019-04" db="EMBL/GenBank/DDBJ databases">
        <title>Draft genome sequence of Gemmobacter aestuarii sp. nov.</title>
        <authorList>
            <person name="Hameed A."/>
            <person name="Lin S.-Y."/>
            <person name="Shahina M."/>
            <person name="Lai W.-A."/>
            <person name="Young C.-C."/>
        </authorList>
    </citation>
    <scope>NUCLEOTIDE SEQUENCE [LARGE SCALE GENOMIC DNA]</scope>
    <source>
        <strain evidence="2 3">CC-PW-75</strain>
    </source>
</reference>
<keyword evidence="1" id="KW-0472">Membrane</keyword>
<evidence type="ECO:0000313" key="3">
    <source>
        <dbReference type="Proteomes" id="UP000309450"/>
    </source>
</evidence>
<comment type="caution">
    <text evidence="2">The sequence shown here is derived from an EMBL/GenBank/DDBJ whole genome shotgun (WGS) entry which is preliminary data.</text>
</comment>
<proteinExistence type="predicted"/>
<protein>
    <submittedName>
        <fullName evidence="2">Uncharacterized protein</fullName>
    </submittedName>
</protein>
<name>A0A4S3MPS3_9RHOB</name>
<keyword evidence="1" id="KW-0812">Transmembrane</keyword>
<evidence type="ECO:0000313" key="2">
    <source>
        <dbReference type="EMBL" id="THD83169.1"/>
    </source>
</evidence>
<dbReference type="Proteomes" id="UP000309450">
    <property type="component" value="Unassembled WGS sequence"/>
</dbReference>
<keyword evidence="3" id="KW-1185">Reference proteome</keyword>
<feature type="transmembrane region" description="Helical" evidence="1">
    <location>
        <begin position="36"/>
        <end position="59"/>
    </location>
</feature>
<sequence length="69" mass="7441">MAAGVGALLALAFGFVLYIWLPASMAAHRGRSSLGWVILTLIFSPFITIIALLVLGPTVEKTLARMQRK</sequence>
<dbReference type="OrthoDB" id="7693378at2"/>
<dbReference type="AlphaFoldDB" id="A0A4S3MPS3"/>
<gene>
    <name evidence="2" type="ORF">E7811_11530</name>
</gene>
<accession>A0A4S3MPS3</accession>
<dbReference type="EMBL" id="SSND01000003">
    <property type="protein sequence ID" value="THD83169.1"/>
    <property type="molecule type" value="Genomic_DNA"/>
</dbReference>
<evidence type="ECO:0000256" key="1">
    <source>
        <dbReference type="SAM" id="Phobius"/>
    </source>
</evidence>